<evidence type="ECO:0000313" key="3">
    <source>
        <dbReference type="Proteomes" id="UP000284842"/>
    </source>
</evidence>
<organism evidence="2 3">
    <name type="scientific">Panaeolus cyanescens</name>
    <dbReference type="NCBI Taxonomy" id="181874"/>
    <lineage>
        <taxon>Eukaryota</taxon>
        <taxon>Fungi</taxon>
        <taxon>Dikarya</taxon>
        <taxon>Basidiomycota</taxon>
        <taxon>Agaricomycotina</taxon>
        <taxon>Agaricomycetes</taxon>
        <taxon>Agaricomycetidae</taxon>
        <taxon>Agaricales</taxon>
        <taxon>Agaricineae</taxon>
        <taxon>Galeropsidaceae</taxon>
        <taxon>Panaeolus</taxon>
    </lineage>
</organism>
<sequence>MTATTTTTIQAILDFQLPFFSRSFKGLSRTSLSNVASSNASLKAKKTRFWITCESTRRSRRFSVPAVKSSSSWTSATEYRTDDSDEQQSTEVRPYGNLTSDTDAWTLKHGYQSELSESAQIAQQYRLFQSLKEPDQVHQPCQLSTPFSSEEHPSCSASLSSSDMAGRNSYYESDEILDVRTQDAHLLHDMLCTVSPVIIDQTLEPASDDVTLSPYFEDPRNLIITSPAPELVPHLVISPPPEGDVFRAVQTDEYAQSRLQYLTREFLFVPPLFRSTCRMHTYQELLEDNPYLPSFPPPPHFCGNDVFLGAQCAQVTPVSRALDPPLPVFNRARLNDWITYCRQDENRWPSVELKSLLLLVRQKQMIMLFNEAAYKAIEFRERYDNPQYLDYIEASSQRLSMDEWIDPATPYLADIRENLPLTHIFESPDPKNIPHIAIHPATADDTDAAWNNAPPIQDCGEGQSLILISNPRSMTHTYINEPPWNPDFEWFVSRSQCIQYSLKRTYWDQWDEWNIEEDREYYFGDNCEGSGYFSDESSSPDSPGPQTPKSLYRLRDLDFLSDEDDDYVCDSQDSKIQSFDYAGVLPSPSSKSKFFIEDEDEDDGPPPFDEWFQQIAERNQLSVHLDTDLSVLS</sequence>
<dbReference type="AlphaFoldDB" id="A0A409VGJ0"/>
<proteinExistence type="predicted"/>
<dbReference type="OrthoDB" id="2649950at2759"/>
<dbReference type="EMBL" id="NHTK01006067">
    <property type="protein sequence ID" value="PPQ65377.1"/>
    <property type="molecule type" value="Genomic_DNA"/>
</dbReference>
<feature type="region of interest" description="Disordered" evidence="1">
    <location>
        <begin position="74"/>
        <end position="97"/>
    </location>
</feature>
<evidence type="ECO:0000256" key="1">
    <source>
        <dbReference type="SAM" id="MobiDB-lite"/>
    </source>
</evidence>
<feature type="region of interest" description="Disordered" evidence="1">
    <location>
        <begin position="581"/>
        <end position="610"/>
    </location>
</feature>
<reference evidence="2 3" key="1">
    <citation type="journal article" date="2018" name="Evol. Lett.">
        <title>Horizontal gene cluster transfer increased hallucinogenic mushroom diversity.</title>
        <authorList>
            <person name="Reynolds H.T."/>
            <person name="Vijayakumar V."/>
            <person name="Gluck-Thaler E."/>
            <person name="Korotkin H.B."/>
            <person name="Matheny P.B."/>
            <person name="Slot J.C."/>
        </authorList>
    </citation>
    <scope>NUCLEOTIDE SEQUENCE [LARGE SCALE GENOMIC DNA]</scope>
    <source>
        <strain evidence="2 3">2629</strain>
    </source>
</reference>
<name>A0A409VGJ0_9AGAR</name>
<evidence type="ECO:0000313" key="2">
    <source>
        <dbReference type="EMBL" id="PPQ65377.1"/>
    </source>
</evidence>
<keyword evidence="3" id="KW-1185">Reference proteome</keyword>
<feature type="region of interest" description="Disordered" evidence="1">
    <location>
        <begin position="139"/>
        <end position="164"/>
    </location>
</feature>
<comment type="caution">
    <text evidence="2">The sequence shown here is derived from an EMBL/GenBank/DDBJ whole genome shotgun (WGS) entry which is preliminary data.</text>
</comment>
<dbReference type="Proteomes" id="UP000284842">
    <property type="component" value="Unassembled WGS sequence"/>
</dbReference>
<protein>
    <submittedName>
        <fullName evidence="2">Uncharacterized protein</fullName>
    </submittedName>
</protein>
<gene>
    <name evidence="2" type="ORF">CVT24_011487</name>
</gene>
<dbReference type="InParanoid" id="A0A409VGJ0"/>
<accession>A0A409VGJ0</accession>